<evidence type="ECO:0000313" key="8">
    <source>
        <dbReference type="Proteomes" id="UP000264215"/>
    </source>
</evidence>
<evidence type="ECO:0000313" key="5">
    <source>
        <dbReference type="EMBL" id="HCO70085.1"/>
    </source>
</evidence>
<dbReference type="CDD" id="cd03230">
    <property type="entry name" value="ABC_DR_subfamily_A"/>
    <property type="match status" value="1"/>
</dbReference>
<dbReference type="AlphaFoldDB" id="A0A101I3Y9"/>
<dbReference type="EMBL" id="DQBS01000134">
    <property type="protein sequence ID" value="HCO70085.1"/>
    <property type="molecule type" value="Genomic_DNA"/>
</dbReference>
<dbReference type="EMBL" id="LGGW01000133">
    <property type="protein sequence ID" value="KUK88491.1"/>
    <property type="molecule type" value="Genomic_DNA"/>
</dbReference>
<dbReference type="GO" id="GO:0005524">
    <property type="term" value="F:ATP binding"/>
    <property type="evidence" value="ECO:0007669"/>
    <property type="project" value="UniProtKB-KW"/>
</dbReference>
<dbReference type="InterPro" id="IPR003593">
    <property type="entry name" value="AAA+_ATPase"/>
</dbReference>
<dbReference type="Gene3D" id="3.40.50.300">
    <property type="entry name" value="P-loop containing nucleotide triphosphate hydrolases"/>
    <property type="match status" value="1"/>
</dbReference>
<evidence type="ECO:0000313" key="7">
    <source>
        <dbReference type="Proteomes" id="UP000055014"/>
    </source>
</evidence>
<dbReference type="InterPro" id="IPR027417">
    <property type="entry name" value="P-loop_NTPase"/>
</dbReference>
<dbReference type="Proteomes" id="UP000055014">
    <property type="component" value="Unassembled WGS sequence"/>
</dbReference>
<comment type="caution">
    <text evidence="6">The sequence shown here is derived from an EMBL/GenBank/DDBJ whole genome shotgun (WGS) entry which is preliminary data.</text>
</comment>
<sequence>MIEIRNLTKIYSGSVKAVDSVSLTVNKGEVFGFLGPNGAGKTTTIKMIVGLLQPTSGSISIDNIDVVSQPVEAKMKIGYVADEPLVMEKITGVQYLNMISDVFLVPPKTRTERASKLLQNFKLSDAIKDPVSTYSHGMRQKLSLIAALIHNPDLWILDEPIVGLDPESAFILKQMMRNHVKSGNTVFFSTHVMEVAERICDRIGIINNGKLEFVGTVEELRKLRGRGSLEELFLEVTGSETENGDFSYLDAD</sequence>
<feature type="domain" description="ABC transporter" evidence="4">
    <location>
        <begin position="2"/>
        <end position="233"/>
    </location>
</feature>
<dbReference type="PATRIC" id="fig|1236046.5.peg.1110"/>
<evidence type="ECO:0000259" key="4">
    <source>
        <dbReference type="PROSITE" id="PS50893"/>
    </source>
</evidence>
<keyword evidence="3" id="KW-0067">ATP-binding</keyword>
<dbReference type="Proteomes" id="UP000264215">
    <property type="component" value="Unassembled WGS sequence"/>
</dbReference>
<evidence type="ECO:0000256" key="3">
    <source>
        <dbReference type="ARBA" id="ARBA00022840"/>
    </source>
</evidence>
<dbReference type="SUPFAM" id="SSF52540">
    <property type="entry name" value="P-loop containing nucleoside triphosphate hydrolases"/>
    <property type="match status" value="1"/>
</dbReference>
<dbReference type="PANTHER" id="PTHR42939:SF1">
    <property type="entry name" value="ABC TRANSPORTER ATP-BINDING PROTEIN ALBC-RELATED"/>
    <property type="match status" value="1"/>
</dbReference>
<evidence type="ECO:0000313" key="6">
    <source>
        <dbReference type="EMBL" id="KUK88491.1"/>
    </source>
</evidence>
<dbReference type="InterPro" id="IPR051782">
    <property type="entry name" value="ABC_Transporter_VariousFunc"/>
</dbReference>
<dbReference type="SMART" id="SM00382">
    <property type="entry name" value="AAA"/>
    <property type="match status" value="1"/>
</dbReference>
<evidence type="ECO:0000256" key="1">
    <source>
        <dbReference type="ARBA" id="ARBA00022448"/>
    </source>
</evidence>
<reference evidence="5 8" key="3">
    <citation type="journal article" date="2018" name="Nat. Biotechnol.">
        <title>A standardized bacterial taxonomy based on genome phylogeny substantially revises the tree of life.</title>
        <authorList>
            <person name="Parks D.H."/>
            <person name="Chuvochina M."/>
            <person name="Waite D.W."/>
            <person name="Rinke C."/>
            <person name="Skarshewski A."/>
            <person name="Chaumeil P.A."/>
            <person name="Hugenholtz P."/>
        </authorList>
    </citation>
    <scope>NUCLEOTIDE SEQUENCE [LARGE SCALE GENOMIC DNA]</scope>
    <source>
        <strain evidence="5">UBA9905</strain>
    </source>
</reference>
<dbReference type="InterPro" id="IPR003439">
    <property type="entry name" value="ABC_transporter-like_ATP-bd"/>
</dbReference>
<dbReference type="PROSITE" id="PS50893">
    <property type="entry name" value="ABC_TRANSPORTER_2"/>
    <property type="match status" value="1"/>
</dbReference>
<dbReference type="PANTHER" id="PTHR42939">
    <property type="entry name" value="ABC TRANSPORTER ATP-BINDING PROTEIN ALBC-RELATED"/>
    <property type="match status" value="1"/>
</dbReference>
<keyword evidence="1" id="KW-0813">Transport</keyword>
<name>A0A101I3Y9_9BACT</name>
<gene>
    <name evidence="5" type="ORF">DIT26_05825</name>
    <name evidence="6" type="ORF">XE02_1248</name>
</gene>
<keyword evidence="2" id="KW-0547">Nucleotide-binding</keyword>
<protein>
    <submittedName>
        <fullName evidence="5">3-dehydroquinate dehydratase</fullName>
    </submittedName>
    <submittedName>
        <fullName evidence="6">ABC-type multidrug transport system, ATPase component</fullName>
    </submittedName>
</protein>
<evidence type="ECO:0000256" key="2">
    <source>
        <dbReference type="ARBA" id="ARBA00022741"/>
    </source>
</evidence>
<proteinExistence type="predicted"/>
<organism evidence="6 7">
    <name type="scientific">Mesotoga infera</name>
    <dbReference type="NCBI Taxonomy" id="1236046"/>
    <lineage>
        <taxon>Bacteria</taxon>
        <taxon>Thermotogati</taxon>
        <taxon>Thermotogota</taxon>
        <taxon>Thermotogae</taxon>
        <taxon>Kosmotogales</taxon>
        <taxon>Kosmotogaceae</taxon>
        <taxon>Mesotoga</taxon>
    </lineage>
</organism>
<reference evidence="7" key="2">
    <citation type="journal article" date="2015" name="MBio">
        <title>Genome-Resolved Metagenomic Analysis Reveals Roles for Candidate Phyla and Other Microbial Community Members in Biogeochemical Transformations in Oil Reservoirs.</title>
        <authorList>
            <person name="Hu P."/>
            <person name="Tom L."/>
            <person name="Singh A."/>
            <person name="Thomas B.C."/>
            <person name="Baker B.J."/>
            <person name="Piceno Y.M."/>
            <person name="Andersen G.L."/>
            <person name="Banfield J.F."/>
        </authorList>
    </citation>
    <scope>NUCLEOTIDE SEQUENCE [LARGE SCALE GENOMIC DNA]</scope>
</reference>
<dbReference type="GO" id="GO:0016887">
    <property type="term" value="F:ATP hydrolysis activity"/>
    <property type="evidence" value="ECO:0007669"/>
    <property type="project" value="InterPro"/>
</dbReference>
<dbReference type="InterPro" id="IPR017871">
    <property type="entry name" value="ABC_transporter-like_CS"/>
</dbReference>
<accession>A0A101I3Y9</accession>
<dbReference type="PROSITE" id="PS00211">
    <property type="entry name" value="ABC_TRANSPORTER_1"/>
    <property type="match status" value="1"/>
</dbReference>
<reference evidence="6" key="1">
    <citation type="journal article" date="2015" name="MBio">
        <title>Genome-resolved metagenomic analysis reveals roles for candidate phyla and other microbial community members in biogeochemical transformations in oil reservoirs.</title>
        <authorList>
            <person name="Hu P."/>
            <person name="Tom L."/>
            <person name="Singh A."/>
            <person name="Thomas B.C."/>
            <person name="Baker B.J."/>
            <person name="Piceno Y.M."/>
            <person name="Andersen G.L."/>
            <person name="Banfield J.F."/>
        </authorList>
    </citation>
    <scope>NUCLEOTIDE SEQUENCE [LARGE SCALE GENOMIC DNA]</scope>
    <source>
        <strain evidence="6">46_70</strain>
    </source>
</reference>
<dbReference type="Pfam" id="PF00005">
    <property type="entry name" value="ABC_tran"/>
    <property type="match status" value="1"/>
</dbReference>